<name>A0A8J6XHM6_9CYAN</name>
<dbReference type="RefSeq" id="WP_190826092.1">
    <property type="nucleotide sequence ID" value="NZ_CAWPPI010000029.1"/>
</dbReference>
<comment type="caution">
    <text evidence="1">The sequence shown here is derived from an EMBL/GenBank/DDBJ whole genome shotgun (WGS) entry which is preliminary data.</text>
</comment>
<proteinExistence type="predicted"/>
<dbReference type="AlphaFoldDB" id="A0A8J6XHM6"/>
<evidence type="ECO:0000313" key="2">
    <source>
        <dbReference type="Proteomes" id="UP000629098"/>
    </source>
</evidence>
<protein>
    <submittedName>
        <fullName evidence="1">Uncharacterized protein</fullName>
    </submittedName>
</protein>
<dbReference type="Proteomes" id="UP000629098">
    <property type="component" value="Unassembled WGS sequence"/>
</dbReference>
<dbReference type="EMBL" id="JACXAE010000029">
    <property type="protein sequence ID" value="MBD2771799.1"/>
    <property type="molecule type" value="Genomic_DNA"/>
</dbReference>
<evidence type="ECO:0000313" key="1">
    <source>
        <dbReference type="EMBL" id="MBD2771799.1"/>
    </source>
</evidence>
<keyword evidence="2" id="KW-1185">Reference proteome</keyword>
<reference evidence="1" key="1">
    <citation type="submission" date="2020-09" db="EMBL/GenBank/DDBJ databases">
        <title>Iningainema tapete sp. nov. (Scytonemataceae, Cyanobacteria) from greenhouses in central Florida (USA) produces two types of nodularin with biosynthetic potential for microcystin-LR and anabaenopeptins.</title>
        <authorList>
            <person name="Berthold D.E."/>
            <person name="Lefler F.W."/>
            <person name="Huang I.-S."/>
            <person name="Abdulla H."/>
            <person name="Zimba P.V."/>
            <person name="Laughinghouse H.D. IV."/>
        </authorList>
    </citation>
    <scope>NUCLEOTIDE SEQUENCE</scope>
    <source>
        <strain evidence="1">BLCCT55</strain>
    </source>
</reference>
<gene>
    <name evidence="1" type="ORF">ICL16_06750</name>
</gene>
<sequence length="220" mass="22905">MKLSMAVAGAAIITLLTVGIAPVQAVVLDFRFTTSSGATGSFTLDTDTPPSPEPGSLAPDAPEVPAILYPRAVSNYSFSSSYLNLNNDTADWIAAPFLSSGAIGLPANLGVFSGVNYPSGCVTGSTSSSCLLALVSFYSGNLSELPVLSDNPLSYSNGLGVSFFDAITQQVLIREDITNFQVVRLQPIPEPNFSWSLLAFGIGGIGFQVLPKMSRSGKVA</sequence>
<organism evidence="1 2">
    <name type="scientific">Iningainema tapete BLCC-T55</name>
    <dbReference type="NCBI Taxonomy" id="2748662"/>
    <lineage>
        <taxon>Bacteria</taxon>
        <taxon>Bacillati</taxon>
        <taxon>Cyanobacteriota</taxon>
        <taxon>Cyanophyceae</taxon>
        <taxon>Nostocales</taxon>
        <taxon>Scytonemataceae</taxon>
        <taxon>Iningainema tapete</taxon>
    </lineage>
</organism>
<accession>A0A8J6XHM6</accession>